<reference evidence="1" key="1">
    <citation type="submission" date="2021-04" db="EMBL/GenBank/DDBJ databases">
        <title>novel species isolated from subtropical streams in China.</title>
        <authorList>
            <person name="Lu H."/>
        </authorList>
    </citation>
    <scope>NUCLEOTIDE SEQUENCE</scope>
    <source>
        <strain evidence="1">FT137W</strain>
    </source>
</reference>
<dbReference type="SUPFAM" id="SSF53067">
    <property type="entry name" value="Actin-like ATPase domain"/>
    <property type="match status" value="1"/>
</dbReference>
<dbReference type="AlphaFoldDB" id="A0A941DZ03"/>
<dbReference type="RefSeq" id="WP_212675203.1">
    <property type="nucleotide sequence ID" value="NZ_JAGSPJ010000003.1"/>
</dbReference>
<evidence type="ECO:0000313" key="2">
    <source>
        <dbReference type="Proteomes" id="UP000678545"/>
    </source>
</evidence>
<evidence type="ECO:0000313" key="1">
    <source>
        <dbReference type="EMBL" id="MBR7800064.1"/>
    </source>
</evidence>
<accession>A0A941DZ03</accession>
<organism evidence="1 2">
    <name type="scientific">Undibacterium fentianense</name>
    <dbReference type="NCBI Taxonomy" id="2828728"/>
    <lineage>
        <taxon>Bacteria</taxon>
        <taxon>Pseudomonadati</taxon>
        <taxon>Pseudomonadota</taxon>
        <taxon>Betaproteobacteria</taxon>
        <taxon>Burkholderiales</taxon>
        <taxon>Oxalobacteraceae</taxon>
        <taxon>Undibacterium</taxon>
    </lineage>
</organism>
<comment type="caution">
    <text evidence="1">The sequence shown here is derived from an EMBL/GenBank/DDBJ whole genome shotgun (WGS) entry which is preliminary data.</text>
</comment>
<dbReference type="InterPro" id="IPR043129">
    <property type="entry name" value="ATPase_NBD"/>
</dbReference>
<proteinExistence type="predicted"/>
<dbReference type="Proteomes" id="UP000678545">
    <property type="component" value="Unassembled WGS sequence"/>
</dbReference>
<protein>
    <submittedName>
        <fullName evidence="1">Agglutinin biogenesis protein MshI</fullName>
    </submittedName>
</protein>
<dbReference type="EMBL" id="JAGSPJ010000003">
    <property type="protein sequence ID" value="MBR7800064.1"/>
    <property type="molecule type" value="Genomic_DNA"/>
</dbReference>
<gene>
    <name evidence="1" type="ORF">KDM90_08645</name>
</gene>
<sequence length="316" mass="35555">MGFFSKNKKKTDLMAIRIANDGVYSACIRHVTGSLPALDFLAFYPNDQQTQAALLERLARESPAKQKRCLLQLNSRDYQWFAIDHLNVPDTELRSAMQWRLKELLDYPVESAYFDVLKVPGDVQNGGRNQSLIAIVAANQTLANFQQLFHTAKLPLAVIDVAELAQRNWSVCLESPGRGLAMLSFDQYGGMLTVTFSGELYLARRLEINLSDLQHADESERTASYERISLELQRSLDHFDRQHNYITTEKLVLAPLGQSASPLRDFLTANMYLPVEILDLSSLVQMDTIPELKDAARQAAFFSIIGAALRQDEVVA</sequence>
<name>A0A941DZ03_9BURK</name>
<keyword evidence="2" id="KW-1185">Reference proteome</keyword>
<dbReference type="Gene3D" id="3.30.420.380">
    <property type="match status" value="1"/>
</dbReference>